<dbReference type="GO" id="GO:0006744">
    <property type="term" value="P:ubiquinone biosynthetic process"/>
    <property type="evidence" value="ECO:0007669"/>
    <property type="project" value="InterPro"/>
</dbReference>
<organism evidence="8">
    <name type="scientific">Darwinula stevensoni</name>
    <dbReference type="NCBI Taxonomy" id="69355"/>
    <lineage>
        <taxon>Eukaryota</taxon>
        <taxon>Metazoa</taxon>
        <taxon>Ecdysozoa</taxon>
        <taxon>Arthropoda</taxon>
        <taxon>Crustacea</taxon>
        <taxon>Oligostraca</taxon>
        <taxon>Ostracoda</taxon>
        <taxon>Podocopa</taxon>
        <taxon>Podocopida</taxon>
        <taxon>Darwinulocopina</taxon>
        <taxon>Darwinuloidea</taxon>
        <taxon>Darwinulidae</taxon>
        <taxon>Darwinula</taxon>
    </lineage>
</organism>
<dbReference type="EMBL" id="LR900105">
    <property type="protein sequence ID" value="CAD7244225.1"/>
    <property type="molecule type" value="Genomic_DNA"/>
</dbReference>
<reference evidence="8" key="1">
    <citation type="submission" date="2020-11" db="EMBL/GenBank/DDBJ databases">
        <authorList>
            <person name="Tran Van P."/>
        </authorList>
    </citation>
    <scope>NUCLEOTIDE SEQUENCE</scope>
</reference>
<dbReference type="InterPro" id="IPR010971">
    <property type="entry name" value="UbiH/COQ6"/>
</dbReference>
<gene>
    <name evidence="8" type="ORF">DSTB1V02_LOCUS4125</name>
</gene>
<evidence type="ECO:0000256" key="5">
    <source>
        <dbReference type="ARBA" id="ARBA00023002"/>
    </source>
</evidence>
<evidence type="ECO:0000313" key="9">
    <source>
        <dbReference type="Proteomes" id="UP000677054"/>
    </source>
</evidence>
<dbReference type="SUPFAM" id="SSF51905">
    <property type="entry name" value="FAD/NAD(P)-binding domain"/>
    <property type="match status" value="1"/>
</dbReference>
<evidence type="ECO:0000256" key="6">
    <source>
        <dbReference type="ARBA" id="ARBA00023033"/>
    </source>
</evidence>
<dbReference type="FunFam" id="3.30.9.10:FF:000111">
    <property type="entry name" value="Ubiquinone biosynthesis monooxygenase COQ6, mitochondrial"/>
    <property type="match status" value="1"/>
</dbReference>
<dbReference type="FunFam" id="3.50.50.60:FF:000021">
    <property type="entry name" value="Ubiquinone biosynthesis monooxygenase COQ6"/>
    <property type="match status" value="1"/>
</dbReference>
<dbReference type="Proteomes" id="UP000677054">
    <property type="component" value="Unassembled WGS sequence"/>
</dbReference>
<dbReference type="InterPro" id="IPR036188">
    <property type="entry name" value="FAD/NAD-bd_sf"/>
</dbReference>
<dbReference type="GO" id="GO:0004497">
    <property type="term" value="F:monooxygenase activity"/>
    <property type="evidence" value="ECO:0007669"/>
    <property type="project" value="UniProtKB-KW"/>
</dbReference>
<dbReference type="InterPro" id="IPR002938">
    <property type="entry name" value="FAD-bd"/>
</dbReference>
<keyword evidence="5" id="KW-0560">Oxidoreductase</keyword>
<comment type="similarity">
    <text evidence="2">Belongs to the UbiH/COQ6 family.</text>
</comment>
<comment type="cofactor">
    <cofactor evidence="1">
        <name>FAD</name>
        <dbReference type="ChEBI" id="CHEBI:57692"/>
    </cofactor>
</comment>
<dbReference type="GO" id="GO:0005739">
    <property type="term" value="C:mitochondrion"/>
    <property type="evidence" value="ECO:0007669"/>
    <property type="project" value="TreeGrafter"/>
</dbReference>
<dbReference type="GO" id="GO:0016705">
    <property type="term" value="F:oxidoreductase activity, acting on paired donors, with incorporation or reduction of molecular oxygen"/>
    <property type="evidence" value="ECO:0007669"/>
    <property type="project" value="InterPro"/>
</dbReference>
<evidence type="ECO:0000259" key="7">
    <source>
        <dbReference type="Pfam" id="PF01494"/>
    </source>
</evidence>
<dbReference type="Pfam" id="PF01494">
    <property type="entry name" value="FAD_binding_3"/>
    <property type="match status" value="1"/>
</dbReference>
<proteinExistence type="inferred from homology"/>
<evidence type="ECO:0000256" key="1">
    <source>
        <dbReference type="ARBA" id="ARBA00001974"/>
    </source>
</evidence>
<accession>A0A7R9A5L3</accession>
<feature type="domain" description="FAD-binding" evidence="7">
    <location>
        <begin position="151"/>
        <end position="216"/>
    </location>
</feature>
<keyword evidence="3" id="KW-0285">Flavoprotein</keyword>
<dbReference type="Gene3D" id="3.30.9.10">
    <property type="entry name" value="D-Amino Acid Oxidase, subunit A, domain 2"/>
    <property type="match status" value="1"/>
</dbReference>
<dbReference type="InterPro" id="IPR051205">
    <property type="entry name" value="UbiH/COQ6_monooxygenase"/>
</dbReference>
<protein>
    <recommendedName>
        <fullName evidence="7">FAD-binding domain-containing protein</fullName>
    </recommendedName>
</protein>
<evidence type="ECO:0000256" key="2">
    <source>
        <dbReference type="ARBA" id="ARBA00005349"/>
    </source>
</evidence>
<dbReference type="NCBIfam" id="TIGR01988">
    <property type="entry name" value="Ubi-OHases"/>
    <property type="match status" value="1"/>
</dbReference>
<dbReference type="PANTHER" id="PTHR43876">
    <property type="entry name" value="UBIQUINONE BIOSYNTHESIS MONOOXYGENASE COQ6, MITOCHONDRIAL"/>
    <property type="match status" value="1"/>
</dbReference>
<name>A0A7R9A5L3_9CRUS</name>
<dbReference type="PANTHER" id="PTHR43876:SF7">
    <property type="entry name" value="UBIQUINONE BIOSYNTHESIS MONOOXYGENASE COQ6, MITOCHONDRIAL"/>
    <property type="match status" value="1"/>
</dbReference>
<keyword evidence="6" id="KW-0503">Monooxygenase</keyword>
<dbReference type="EMBL" id="CAJPEV010000588">
    <property type="protein sequence ID" value="CAG0886719.1"/>
    <property type="molecule type" value="Genomic_DNA"/>
</dbReference>
<evidence type="ECO:0000256" key="3">
    <source>
        <dbReference type="ARBA" id="ARBA00022630"/>
    </source>
</evidence>
<dbReference type="OrthoDB" id="6374691at2759"/>
<dbReference type="AlphaFoldDB" id="A0A7R9A5L3"/>
<keyword evidence="4" id="KW-0274">FAD</keyword>
<sequence length="266" mass="29357">MIIGADGWGSRVREAMGVKHVGWDYDQTAIVATLRLSEATANNVAWQRFLPTGPLALLPLNSQQSSLVWSTTKKEASRLMSLTEEEFTDALNHAIWDDKHRIRGIDDVLDRWRSLLGRVLDLGMSVRQLPPSIMAIEGGSRACFPLGLGHATEYVRLRAALIGDAAHRIHPMAGQGVNMGFADAVALTKCLSRAVYEGRDVGNLSHLLEYETERQRQVVPTLATVDGLYRLYSTQFSPIVLLRSLGLSFTNAFSPAKRVIMARTSV</sequence>
<dbReference type="GO" id="GO:0071949">
    <property type="term" value="F:FAD binding"/>
    <property type="evidence" value="ECO:0007669"/>
    <property type="project" value="InterPro"/>
</dbReference>
<dbReference type="Gene3D" id="3.50.50.60">
    <property type="entry name" value="FAD/NAD(P)-binding domain"/>
    <property type="match status" value="1"/>
</dbReference>
<evidence type="ECO:0000313" key="8">
    <source>
        <dbReference type="EMBL" id="CAD7244225.1"/>
    </source>
</evidence>
<keyword evidence="9" id="KW-1185">Reference proteome</keyword>
<evidence type="ECO:0000256" key="4">
    <source>
        <dbReference type="ARBA" id="ARBA00022827"/>
    </source>
</evidence>